<proteinExistence type="predicted"/>
<organism evidence="1 2">
    <name type="scientific">Klebsiella pneumoniae</name>
    <dbReference type="NCBI Taxonomy" id="573"/>
    <lineage>
        <taxon>Bacteria</taxon>
        <taxon>Pseudomonadati</taxon>
        <taxon>Pseudomonadota</taxon>
        <taxon>Gammaproteobacteria</taxon>
        <taxon>Enterobacterales</taxon>
        <taxon>Enterobacteriaceae</taxon>
        <taxon>Klebsiella/Raoultella group</taxon>
        <taxon>Klebsiella</taxon>
        <taxon>Klebsiella pneumoniae complex</taxon>
    </lineage>
</organism>
<name>A0A939NMJ4_KLEPN</name>
<comment type="caution">
    <text evidence="1">The sequence shown here is derived from an EMBL/GenBank/DDBJ whole genome shotgun (WGS) entry which is preliminary data.</text>
</comment>
<reference evidence="1" key="1">
    <citation type="submission" date="2021-03" db="EMBL/GenBank/DDBJ databases">
        <title>Molecular epidemiology and mechanisms of colistin and carbapenem resistance in Enterobacteriaceae from clinical isolates, the environment and porcine samples in Pretoria, South Africa.</title>
        <authorList>
            <person name="Bogoshi D."/>
            <person name="Mbelle N.M."/>
            <person name="Naidoo V."/>
            <person name="Osei Sekyere J."/>
        </authorList>
    </citation>
    <scope>NUCLEOTIDE SEQUENCE</scope>
    <source>
        <strain evidence="1">C034</strain>
    </source>
</reference>
<dbReference type="AlphaFoldDB" id="A0A939NMJ4"/>
<gene>
    <name evidence="1" type="ORF">J4734_04020</name>
</gene>
<dbReference type="EMBL" id="JAGETO010000009">
    <property type="protein sequence ID" value="MBO2029067.1"/>
    <property type="molecule type" value="Genomic_DNA"/>
</dbReference>
<dbReference type="Proteomes" id="UP000664620">
    <property type="component" value="Unassembled WGS sequence"/>
</dbReference>
<evidence type="ECO:0000313" key="2">
    <source>
        <dbReference type="Proteomes" id="UP000664620"/>
    </source>
</evidence>
<protein>
    <submittedName>
        <fullName evidence="1">Uncharacterized protein</fullName>
    </submittedName>
</protein>
<evidence type="ECO:0000313" key="1">
    <source>
        <dbReference type="EMBL" id="MBO2029067.1"/>
    </source>
</evidence>
<sequence length="55" mass="6006">MRMLASIRYSEFLTIAPRDNAKRMFPACATLSRAIESPCKRSATGKVTASGNDGR</sequence>
<accession>A0A939NMJ4</accession>